<reference evidence="2 3" key="1">
    <citation type="journal article" date="2019" name="Int. J. Syst. Evol. Microbiol.">
        <title>The Global Catalogue of Microorganisms (GCM) 10K type strain sequencing project: providing services to taxonomists for standard genome sequencing and annotation.</title>
        <authorList>
            <consortium name="The Broad Institute Genomics Platform"/>
            <consortium name="The Broad Institute Genome Sequencing Center for Infectious Disease"/>
            <person name="Wu L."/>
            <person name="Ma J."/>
        </authorList>
    </citation>
    <scope>NUCLEOTIDE SEQUENCE [LARGE SCALE GENOMIC DNA]</scope>
    <source>
        <strain evidence="2 3">JCM 15089</strain>
    </source>
</reference>
<dbReference type="RefSeq" id="WP_166933847.1">
    <property type="nucleotide sequence ID" value="NZ_BAAADD010000003.1"/>
</dbReference>
<evidence type="ECO:0000313" key="2">
    <source>
        <dbReference type="EMBL" id="GAA0564240.1"/>
    </source>
</evidence>
<protein>
    <submittedName>
        <fullName evidence="2">Uncharacterized protein</fullName>
    </submittedName>
</protein>
<proteinExistence type="predicted"/>
<name>A0ABN1EE61_9PROT</name>
<keyword evidence="1" id="KW-0732">Signal</keyword>
<accession>A0ABN1EE61</accession>
<feature type="signal peptide" evidence="1">
    <location>
        <begin position="1"/>
        <end position="22"/>
    </location>
</feature>
<feature type="chain" id="PRO_5045747034" evidence="1">
    <location>
        <begin position="23"/>
        <end position="121"/>
    </location>
</feature>
<evidence type="ECO:0000313" key="3">
    <source>
        <dbReference type="Proteomes" id="UP001499951"/>
    </source>
</evidence>
<gene>
    <name evidence="2" type="ORF">GCM10008942_10740</name>
</gene>
<organism evidence="2 3">
    <name type="scientific">Rhizomicrobium electricum</name>
    <dbReference type="NCBI Taxonomy" id="480070"/>
    <lineage>
        <taxon>Bacteria</taxon>
        <taxon>Pseudomonadati</taxon>
        <taxon>Pseudomonadota</taxon>
        <taxon>Alphaproteobacteria</taxon>
        <taxon>Micropepsales</taxon>
        <taxon>Micropepsaceae</taxon>
        <taxon>Rhizomicrobium</taxon>
    </lineage>
</organism>
<dbReference type="EMBL" id="BAAADD010000003">
    <property type="protein sequence ID" value="GAA0564240.1"/>
    <property type="molecule type" value="Genomic_DNA"/>
</dbReference>
<evidence type="ECO:0000256" key="1">
    <source>
        <dbReference type="SAM" id="SignalP"/>
    </source>
</evidence>
<dbReference type="Proteomes" id="UP001499951">
    <property type="component" value="Unassembled WGS sequence"/>
</dbReference>
<sequence length="121" mass="13010">MRFVSIASLAAVAIALVGVPAAAESAPDTILRICKSEDLLMHAKSFKITPDYLAAICPCIVDQVKAKAKPAEQQALAAALQQPPEQRKKSMMNGKDRNLAMGTRAFLEGQMVCAKKFPPKK</sequence>
<comment type="caution">
    <text evidence="2">The sequence shown here is derived from an EMBL/GenBank/DDBJ whole genome shotgun (WGS) entry which is preliminary data.</text>
</comment>
<keyword evidence="3" id="KW-1185">Reference proteome</keyword>